<dbReference type="InterPro" id="IPR050325">
    <property type="entry name" value="Prot/Nucl_acid_deglycase"/>
</dbReference>
<dbReference type="Pfam" id="PF01965">
    <property type="entry name" value="DJ-1_PfpI"/>
    <property type="match status" value="1"/>
</dbReference>
<dbReference type="Gene3D" id="3.40.50.880">
    <property type="match status" value="1"/>
</dbReference>
<dbReference type="EMBL" id="JALBUT010000010">
    <property type="protein sequence ID" value="MDX8416169.1"/>
    <property type="molecule type" value="Genomic_DNA"/>
</dbReference>
<dbReference type="SUPFAM" id="SSF52317">
    <property type="entry name" value="Class I glutamine amidotransferase-like"/>
    <property type="match status" value="1"/>
</dbReference>
<proteinExistence type="predicted"/>
<protein>
    <submittedName>
        <fullName evidence="2">DJ-1/PfpI family protein</fullName>
    </submittedName>
</protein>
<dbReference type="PANTHER" id="PTHR48094">
    <property type="entry name" value="PROTEIN/NUCLEIC ACID DEGLYCASE DJ-1-RELATED"/>
    <property type="match status" value="1"/>
</dbReference>
<sequence>MKSAAVIIFENFEEIEATAPIDILRRAGISVCVATMNGELETAGRSGIKLVADKLFSEIKNDTFDAVIISGGPGTANVSLNKDLLDFIKKHDLANRIVAAICAAPTVLKNAGALVGKTCACHTSKEAELSEHLEKGKDVVSSKNAITSRGAGTAIQFSLEIVKTLLSEKIAKDIANSICF</sequence>
<reference evidence="2 3" key="1">
    <citation type="submission" date="2022-03" db="EMBL/GenBank/DDBJ databases">
        <title>Novel taxa within the pig intestine.</title>
        <authorList>
            <person name="Wylensek D."/>
            <person name="Bishof K."/>
            <person name="Afrizal A."/>
            <person name="Clavel T."/>
        </authorList>
    </citation>
    <scope>NUCLEOTIDE SEQUENCE [LARGE SCALE GENOMIC DNA]</scope>
    <source>
        <strain evidence="2 3">CLA-KB-P66</strain>
    </source>
</reference>
<accession>A0ABU4WIX3</accession>
<dbReference type="InterPro" id="IPR006287">
    <property type="entry name" value="DJ-1"/>
</dbReference>
<dbReference type="Proteomes" id="UP001275932">
    <property type="component" value="Unassembled WGS sequence"/>
</dbReference>
<name>A0ABU4WIX3_9BACT</name>
<dbReference type="CDD" id="cd03135">
    <property type="entry name" value="GATase1_DJ-1"/>
    <property type="match status" value="1"/>
</dbReference>
<dbReference type="NCBIfam" id="TIGR01383">
    <property type="entry name" value="not_thiJ"/>
    <property type="match status" value="1"/>
</dbReference>
<evidence type="ECO:0000259" key="1">
    <source>
        <dbReference type="Pfam" id="PF01965"/>
    </source>
</evidence>
<dbReference type="InterPro" id="IPR029062">
    <property type="entry name" value="Class_I_gatase-like"/>
</dbReference>
<dbReference type="PANTHER" id="PTHR48094:SF12">
    <property type="entry name" value="PARKINSON DISEASE PROTEIN 7 HOMOLOG"/>
    <property type="match status" value="1"/>
</dbReference>
<comment type="caution">
    <text evidence="2">The sequence shown here is derived from an EMBL/GenBank/DDBJ whole genome shotgun (WGS) entry which is preliminary data.</text>
</comment>
<evidence type="ECO:0000313" key="2">
    <source>
        <dbReference type="EMBL" id="MDX8416169.1"/>
    </source>
</evidence>
<keyword evidence="3" id="KW-1185">Reference proteome</keyword>
<organism evidence="2 3">
    <name type="scientific">Intestinicryptomonas porci</name>
    <dbReference type="NCBI Taxonomy" id="2926320"/>
    <lineage>
        <taxon>Bacteria</taxon>
        <taxon>Pseudomonadati</taxon>
        <taxon>Verrucomicrobiota</taxon>
        <taxon>Opitutia</taxon>
        <taxon>Opitutales</taxon>
        <taxon>Intestinicryptomonaceae</taxon>
        <taxon>Intestinicryptomonas</taxon>
    </lineage>
</organism>
<evidence type="ECO:0000313" key="3">
    <source>
        <dbReference type="Proteomes" id="UP001275932"/>
    </source>
</evidence>
<gene>
    <name evidence="2" type="ORF">MOX91_08300</name>
</gene>
<feature type="domain" description="DJ-1/PfpI" evidence="1">
    <location>
        <begin position="2"/>
        <end position="163"/>
    </location>
</feature>
<dbReference type="InterPro" id="IPR002818">
    <property type="entry name" value="DJ-1/PfpI"/>
</dbReference>
<dbReference type="RefSeq" id="WP_370397624.1">
    <property type="nucleotide sequence ID" value="NZ_JALBUT010000010.1"/>
</dbReference>